<keyword evidence="4" id="KW-0285">Flavoprotein</keyword>
<protein>
    <recommendedName>
        <fullName evidence="3">FAD:protein FMN transferase</fullName>
        <ecNumber evidence="2">2.7.1.180</ecNumber>
    </recommendedName>
    <alternativeName>
        <fullName evidence="9">Flavin transferase</fullName>
    </alternativeName>
</protein>
<evidence type="ECO:0000256" key="7">
    <source>
        <dbReference type="ARBA" id="ARBA00022827"/>
    </source>
</evidence>
<evidence type="ECO:0000256" key="1">
    <source>
        <dbReference type="ARBA" id="ARBA00001946"/>
    </source>
</evidence>
<keyword evidence="13" id="KW-1185">Reference proteome</keyword>
<dbReference type="SUPFAM" id="SSF143631">
    <property type="entry name" value="ApbE-like"/>
    <property type="match status" value="1"/>
</dbReference>
<evidence type="ECO:0000256" key="5">
    <source>
        <dbReference type="ARBA" id="ARBA00022679"/>
    </source>
</evidence>
<name>A0A853DNR2_9MICO</name>
<dbReference type="Gene3D" id="3.10.520.10">
    <property type="entry name" value="ApbE-like domains"/>
    <property type="match status" value="1"/>
</dbReference>
<dbReference type="GO" id="GO:0046872">
    <property type="term" value="F:metal ion binding"/>
    <property type="evidence" value="ECO:0007669"/>
    <property type="project" value="UniProtKB-KW"/>
</dbReference>
<sequence>MNAFAQFRAIGVDCRIVATRPDELPSARLMVDRAIADLDAAASRFRPDSEVSVLSVAPAAGTAGTVTLPASPLLLSLLDDALWAADVTDGLVDPTLGAAMERIGYDADFAEVLARTAADSPASVGAGRSGRASTPGPRSTLSELTMDHRAGTVTVAAGTLIDLGATGKASMADRVADELARTLTGGFLVDLGGDIAVAGPPPGGGWAIAVEDEDGTVPQRISVTTQGVATSGTDRRHWQLPDGPHHHLIDPRTARSVPHTWRRVTCVAASALEANTATTASCVLGDAAVAWLTERAIPARLVGQSGEVSCTPGWPMPARQDRSAS</sequence>
<comment type="catalytic activity">
    <reaction evidence="10">
        <text>L-threonyl-[protein] + FAD = FMN-L-threonyl-[protein] + AMP + H(+)</text>
        <dbReference type="Rhea" id="RHEA:36847"/>
        <dbReference type="Rhea" id="RHEA-COMP:11060"/>
        <dbReference type="Rhea" id="RHEA-COMP:11061"/>
        <dbReference type="ChEBI" id="CHEBI:15378"/>
        <dbReference type="ChEBI" id="CHEBI:30013"/>
        <dbReference type="ChEBI" id="CHEBI:57692"/>
        <dbReference type="ChEBI" id="CHEBI:74257"/>
        <dbReference type="ChEBI" id="CHEBI:456215"/>
        <dbReference type="EC" id="2.7.1.180"/>
    </reaction>
</comment>
<comment type="cofactor">
    <cofactor evidence="1">
        <name>Mg(2+)</name>
        <dbReference type="ChEBI" id="CHEBI:18420"/>
    </cofactor>
</comment>
<dbReference type="PANTHER" id="PTHR30040:SF2">
    <property type="entry name" value="FAD:PROTEIN FMN TRANSFERASE"/>
    <property type="match status" value="1"/>
</dbReference>
<evidence type="ECO:0000313" key="13">
    <source>
        <dbReference type="Proteomes" id="UP000571817"/>
    </source>
</evidence>
<dbReference type="EMBL" id="JACCFW010000001">
    <property type="protein sequence ID" value="NYJ76391.1"/>
    <property type="molecule type" value="Genomic_DNA"/>
</dbReference>
<keyword evidence="7" id="KW-0274">FAD</keyword>
<feature type="region of interest" description="Disordered" evidence="11">
    <location>
        <begin position="306"/>
        <end position="325"/>
    </location>
</feature>
<keyword evidence="6" id="KW-0479">Metal-binding</keyword>
<proteinExistence type="predicted"/>
<keyword evidence="5" id="KW-0808">Transferase</keyword>
<evidence type="ECO:0000256" key="11">
    <source>
        <dbReference type="SAM" id="MobiDB-lite"/>
    </source>
</evidence>
<dbReference type="Pfam" id="PF02424">
    <property type="entry name" value="ApbE"/>
    <property type="match status" value="1"/>
</dbReference>
<accession>A0A853DNR2</accession>
<dbReference type="AlphaFoldDB" id="A0A853DNR2"/>
<evidence type="ECO:0000256" key="2">
    <source>
        <dbReference type="ARBA" id="ARBA00011955"/>
    </source>
</evidence>
<dbReference type="EC" id="2.7.1.180" evidence="2"/>
<reference evidence="12 13" key="1">
    <citation type="submission" date="2020-07" db="EMBL/GenBank/DDBJ databases">
        <title>Sequencing the genomes of 1000 actinobacteria strains.</title>
        <authorList>
            <person name="Klenk H.-P."/>
        </authorList>
    </citation>
    <scope>NUCLEOTIDE SEQUENCE [LARGE SCALE GENOMIC DNA]</scope>
    <source>
        <strain evidence="12 13">DSM 29531</strain>
    </source>
</reference>
<dbReference type="RefSeq" id="WP_179483452.1">
    <property type="nucleotide sequence ID" value="NZ_JACCFW010000001.1"/>
</dbReference>
<evidence type="ECO:0000256" key="3">
    <source>
        <dbReference type="ARBA" id="ARBA00016337"/>
    </source>
</evidence>
<comment type="caution">
    <text evidence="12">The sequence shown here is derived from an EMBL/GenBank/DDBJ whole genome shotgun (WGS) entry which is preliminary data.</text>
</comment>
<evidence type="ECO:0000256" key="9">
    <source>
        <dbReference type="ARBA" id="ARBA00031306"/>
    </source>
</evidence>
<dbReference type="InterPro" id="IPR024932">
    <property type="entry name" value="ApbE"/>
</dbReference>
<keyword evidence="12" id="KW-0449">Lipoprotein</keyword>
<evidence type="ECO:0000256" key="4">
    <source>
        <dbReference type="ARBA" id="ARBA00022630"/>
    </source>
</evidence>
<dbReference type="GO" id="GO:0016740">
    <property type="term" value="F:transferase activity"/>
    <property type="evidence" value="ECO:0007669"/>
    <property type="project" value="UniProtKB-KW"/>
</dbReference>
<evidence type="ECO:0000256" key="10">
    <source>
        <dbReference type="ARBA" id="ARBA00048540"/>
    </source>
</evidence>
<feature type="region of interest" description="Disordered" evidence="11">
    <location>
        <begin position="120"/>
        <end position="142"/>
    </location>
</feature>
<dbReference type="PANTHER" id="PTHR30040">
    <property type="entry name" value="THIAMINE BIOSYNTHESIS LIPOPROTEIN APBE"/>
    <property type="match status" value="1"/>
</dbReference>
<organism evidence="12 13">
    <name type="scientific">Allobranchiibius huperziae</name>
    <dbReference type="NCBI Taxonomy" id="1874116"/>
    <lineage>
        <taxon>Bacteria</taxon>
        <taxon>Bacillati</taxon>
        <taxon>Actinomycetota</taxon>
        <taxon>Actinomycetes</taxon>
        <taxon>Micrococcales</taxon>
        <taxon>Dermacoccaceae</taxon>
        <taxon>Allobranchiibius</taxon>
    </lineage>
</organism>
<keyword evidence="8" id="KW-0460">Magnesium</keyword>
<evidence type="ECO:0000256" key="8">
    <source>
        <dbReference type="ARBA" id="ARBA00022842"/>
    </source>
</evidence>
<gene>
    <name evidence="12" type="ORF">HNR15_003354</name>
</gene>
<dbReference type="Proteomes" id="UP000571817">
    <property type="component" value="Unassembled WGS sequence"/>
</dbReference>
<evidence type="ECO:0000313" key="12">
    <source>
        <dbReference type="EMBL" id="NYJ76391.1"/>
    </source>
</evidence>
<evidence type="ECO:0000256" key="6">
    <source>
        <dbReference type="ARBA" id="ARBA00022723"/>
    </source>
</evidence>
<dbReference type="InterPro" id="IPR003374">
    <property type="entry name" value="ApbE-like_sf"/>
</dbReference>